<dbReference type="SUPFAM" id="SSF46689">
    <property type="entry name" value="Homeodomain-like"/>
    <property type="match status" value="1"/>
</dbReference>
<dbReference type="PRINTS" id="PR00032">
    <property type="entry name" value="HTHARAC"/>
</dbReference>
<dbReference type="KEGG" id="ypac:CEW88_06160"/>
<dbReference type="PANTHER" id="PTHR43280">
    <property type="entry name" value="ARAC-FAMILY TRANSCRIPTIONAL REGULATOR"/>
    <property type="match status" value="1"/>
</dbReference>
<protein>
    <submittedName>
        <fullName evidence="5">AraC family transcriptional regulator</fullName>
    </submittedName>
</protein>
<dbReference type="Pfam" id="PF12833">
    <property type="entry name" value="HTH_18"/>
    <property type="match status" value="1"/>
</dbReference>
<name>A0A2U8HF00_9RHOB</name>
<dbReference type="Proteomes" id="UP000244915">
    <property type="component" value="Chromosome 1"/>
</dbReference>
<evidence type="ECO:0000256" key="3">
    <source>
        <dbReference type="ARBA" id="ARBA00023163"/>
    </source>
</evidence>
<accession>A0A2U8HF00</accession>
<keyword evidence="1" id="KW-0805">Transcription regulation</keyword>
<dbReference type="SMART" id="SM00342">
    <property type="entry name" value="HTH_ARAC"/>
    <property type="match status" value="1"/>
</dbReference>
<dbReference type="InterPro" id="IPR009057">
    <property type="entry name" value="Homeodomain-like_sf"/>
</dbReference>
<proteinExistence type="predicted"/>
<dbReference type="Gene3D" id="1.10.10.60">
    <property type="entry name" value="Homeodomain-like"/>
    <property type="match status" value="1"/>
</dbReference>
<evidence type="ECO:0000313" key="6">
    <source>
        <dbReference type="Proteomes" id="UP000244915"/>
    </source>
</evidence>
<keyword evidence="3" id="KW-0804">Transcription</keyword>
<dbReference type="InterPro" id="IPR018060">
    <property type="entry name" value="HTH_AraC"/>
</dbReference>
<dbReference type="EMBL" id="CP022189">
    <property type="protein sequence ID" value="AWI83285.1"/>
    <property type="molecule type" value="Genomic_DNA"/>
</dbReference>
<dbReference type="GO" id="GO:0043565">
    <property type="term" value="F:sequence-specific DNA binding"/>
    <property type="evidence" value="ECO:0007669"/>
    <property type="project" value="InterPro"/>
</dbReference>
<dbReference type="PANTHER" id="PTHR43280:SF32">
    <property type="entry name" value="TRANSCRIPTIONAL REGULATORY PROTEIN"/>
    <property type="match status" value="1"/>
</dbReference>
<dbReference type="AlphaFoldDB" id="A0A2U8HF00"/>
<evidence type="ECO:0000256" key="1">
    <source>
        <dbReference type="ARBA" id="ARBA00023015"/>
    </source>
</evidence>
<evidence type="ECO:0000259" key="4">
    <source>
        <dbReference type="PROSITE" id="PS01124"/>
    </source>
</evidence>
<sequence>MKKLSEKSVDKMHVCGDELHSSVTSRAQIMSTMKTFPLRPSAHHGITAHEIRSPLAETTYGLRAGNACLLALQSGRGRVLIGARDMEIEAPRFVWLAPGRDGALKLSPGSRGELVTLSKGALARVLPGSAFDDELSQVLAADLSVALAAQRERVARRMAELREELAESAPGVEIMAGHMLSMLLIQLWRGVKEGRARPDVATGGLVQGFVQLAGLHLREHWEVGDYARALGVSRDRLAGAVRRATGRSPQTWLHEALHREAAELLTNSGLQVAQVGFRLGFSDPAYFNRFFKRMEGVPPSRFRRRMAKRSAPATSYAAWP</sequence>
<dbReference type="InterPro" id="IPR020449">
    <property type="entry name" value="Tscrpt_reg_AraC-type_HTH"/>
</dbReference>
<dbReference type="PROSITE" id="PS01124">
    <property type="entry name" value="HTH_ARAC_FAMILY_2"/>
    <property type="match status" value="1"/>
</dbReference>
<keyword evidence="2" id="KW-0238">DNA-binding</keyword>
<feature type="domain" description="HTH araC/xylS-type" evidence="4">
    <location>
        <begin position="207"/>
        <end position="305"/>
    </location>
</feature>
<gene>
    <name evidence="5" type="ORF">CEW88_06160</name>
</gene>
<organism evidence="5 6">
    <name type="scientific">Alloyangia pacifica</name>
    <dbReference type="NCBI Taxonomy" id="311180"/>
    <lineage>
        <taxon>Bacteria</taxon>
        <taxon>Pseudomonadati</taxon>
        <taxon>Pseudomonadota</taxon>
        <taxon>Alphaproteobacteria</taxon>
        <taxon>Rhodobacterales</taxon>
        <taxon>Roseobacteraceae</taxon>
        <taxon>Alloyangia</taxon>
    </lineage>
</organism>
<evidence type="ECO:0000313" key="5">
    <source>
        <dbReference type="EMBL" id="AWI83285.1"/>
    </source>
</evidence>
<dbReference type="GO" id="GO:0003700">
    <property type="term" value="F:DNA-binding transcription factor activity"/>
    <property type="evidence" value="ECO:0007669"/>
    <property type="project" value="InterPro"/>
</dbReference>
<evidence type="ECO:0000256" key="2">
    <source>
        <dbReference type="ARBA" id="ARBA00023125"/>
    </source>
</evidence>
<reference evidence="5 6" key="1">
    <citation type="submission" date="2017-06" db="EMBL/GenBank/DDBJ databases">
        <title>Yangia sp. YSBP01 complete genome sequence.</title>
        <authorList>
            <person name="Woo J.-H."/>
            <person name="Kim H.-S."/>
        </authorList>
    </citation>
    <scope>NUCLEOTIDE SEQUENCE [LARGE SCALE GENOMIC DNA]</scope>
    <source>
        <strain evidence="5 6">YSBP01</strain>
    </source>
</reference>